<dbReference type="Gene3D" id="3.90.226.10">
    <property type="entry name" value="2-enoyl-CoA Hydratase, Chain A, domain 1"/>
    <property type="match status" value="1"/>
</dbReference>
<reference evidence="3" key="1">
    <citation type="submission" date="2016-10" db="EMBL/GenBank/DDBJ databases">
        <authorList>
            <person name="Varghese N."/>
            <person name="Submissions S."/>
        </authorList>
    </citation>
    <scope>NUCLEOTIDE SEQUENCE [LARGE SCALE GENOMIC DNA]</scope>
    <source>
        <strain evidence="3">DSM 18733</strain>
    </source>
</reference>
<dbReference type="InterPro" id="IPR005151">
    <property type="entry name" value="Tail-specific_protease"/>
</dbReference>
<evidence type="ECO:0000259" key="1">
    <source>
        <dbReference type="SMART" id="SM00245"/>
    </source>
</evidence>
<dbReference type="RefSeq" id="WP_162276492.1">
    <property type="nucleotide sequence ID" value="NZ_FOAF01000001.1"/>
</dbReference>
<dbReference type="Gene3D" id="3.30.750.44">
    <property type="match status" value="1"/>
</dbReference>
<dbReference type="AlphaFoldDB" id="A0A1H7GGC1"/>
<dbReference type="GO" id="GO:0008236">
    <property type="term" value="F:serine-type peptidase activity"/>
    <property type="evidence" value="ECO:0007669"/>
    <property type="project" value="InterPro"/>
</dbReference>
<sequence>MSLLMKQKPRFFLLLVLFLSVIVCYSQEIGIDHQRLGQLRTEFENGKMEISNYNTACYFALSGDRTLAFVYLKKAVYDDGFADATAMEKDPDLSTLHHDALWPVILQKIEENVMKQQKVAALYFNQKDFWESKTLKTPYRENISEEEKIAGLSKFWSEAKYNFANFDLLPDLNFDSLYFAYLSKVTNTKSTLEYYQLMAKFGAMLRDGHTNVYAPQELTNELYARPLLRSRLVEGKTLIVGVYDPKLEKEGIKVGQEIVEVNGLPVKEYAARYVIPYESSSTRQDKEVRAYDYALLAGSIHQPIALQLKDKSGFMQKYSISRVKPEERSAKLAAAPFEYKMLKGNIAYIALNSFGSDSAANAFAACYENISKANAIIFDIRNNGGGSSSVGWNILSYLIQKPFPIHSWYTREYRPSFRAWNNIQQVYGGKSKLYPKEKFFYHKPVVVLTSARTFSAAEDFAAAFKSLHRGQIIGSATGGSSGQPLVISLPGNGTARICTKRDMLANGEDFVGKGVQPDKKVVPTIEDVRKGVDTVLEEAIKQLLSPKHGANKI</sequence>
<dbReference type="NCBIfam" id="NF047558">
    <property type="entry name" value="TPR_END_plus"/>
    <property type="match status" value="1"/>
</dbReference>
<dbReference type="PANTHER" id="PTHR32060">
    <property type="entry name" value="TAIL-SPECIFIC PROTEASE"/>
    <property type="match status" value="1"/>
</dbReference>
<evidence type="ECO:0000313" key="2">
    <source>
        <dbReference type="EMBL" id="SEK37124.1"/>
    </source>
</evidence>
<keyword evidence="3" id="KW-1185">Reference proteome</keyword>
<dbReference type="SUPFAM" id="SSF52096">
    <property type="entry name" value="ClpP/crotonase"/>
    <property type="match status" value="1"/>
</dbReference>
<proteinExistence type="predicted"/>
<gene>
    <name evidence="2" type="ORF">SAMN05661044_00075</name>
</gene>
<dbReference type="GO" id="GO:0006508">
    <property type="term" value="P:proteolysis"/>
    <property type="evidence" value="ECO:0007669"/>
    <property type="project" value="InterPro"/>
</dbReference>
<dbReference type="EMBL" id="FOAF01000001">
    <property type="protein sequence ID" value="SEK37124.1"/>
    <property type="molecule type" value="Genomic_DNA"/>
</dbReference>
<dbReference type="PANTHER" id="PTHR32060:SF22">
    <property type="entry name" value="CARBOXYL-TERMINAL-PROCESSING PEPTIDASE 3, CHLOROPLASTIC"/>
    <property type="match status" value="1"/>
</dbReference>
<dbReference type="Proteomes" id="UP000199421">
    <property type="component" value="Unassembled WGS sequence"/>
</dbReference>
<dbReference type="STRING" id="407022.SAMN05661044_00075"/>
<dbReference type="CDD" id="cd07563">
    <property type="entry name" value="Peptidase_S41_IRBP"/>
    <property type="match status" value="1"/>
</dbReference>
<dbReference type="SMART" id="SM00245">
    <property type="entry name" value="TSPc"/>
    <property type="match status" value="1"/>
</dbReference>
<name>A0A1H7GGC1_OLID1</name>
<evidence type="ECO:0000313" key="3">
    <source>
        <dbReference type="Proteomes" id="UP000199421"/>
    </source>
</evidence>
<dbReference type="GO" id="GO:0004175">
    <property type="term" value="F:endopeptidase activity"/>
    <property type="evidence" value="ECO:0007669"/>
    <property type="project" value="TreeGrafter"/>
</dbReference>
<organism evidence="2 3">
    <name type="scientific">Olivibacter domesticus</name>
    <name type="common">Pseudosphingobacterium domesticum</name>
    <dbReference type="NCBI Taxonomy" id="407022"/>
    <lineage>
        <taxon>Bacteria</taxon>
        <taxon>Pseudomonadati</taxon>
        <taxon>Bacteroidota</taxon>
        <taxon>Sphingobacteriia</taxon>
        <taxon>Sphingobacteriales</taxon>
        <taxon>Sphingobacteriaceae</taxon>
        <taxon>Olivibacter</taxon>
    </lineage>
</organism>
<feature type="domain" description="Tail specific protease" evidence="1">
    <location>
        <begin position="301"/>
        <end position="522"/>
    </location>
</feature>
<dbReference type="Pfam" id="PF03572">
    <property type="entry name" value="Peptidase_S41"/>
    <property type="match status" value="1"/>
</dbReference>
<protein>
    <submittedName>
        <fullName evidence="2">Peptidase family S41</fullName>
    </submittedName>
</protein>
<accession>A0A1H7GGC1</accession>
<dbReference type="InterPro" id="IPR029045">
    <property type="entry name" value="ClpP/crotonase-like_dom_sf"/>
</dbReference>